<evidence type="ECO:0000313" key="2">
    <source>
        <dbReference type="Proteomes" id="UP000199572"/>
    </source>
</evidence>
<keyword evidence="2" id="KW-1185">Reference proteome</keyword>
<dbReference type="Proteomes" id="UP000199572">
    <property type="component" value="Unassembled WGS sequence"/>
</dbReference>
<sequence>MSTALNVAKSISLSAYEYEYSICTLVTRKAEYVEMLESFLEKGFDKESCEYLFIDNTEGCKFEAFQGLNQFLQQAKGKYIILCHQDIVIHDQDRKYLSARIAEIENNDPNWAILANAGGINFKWIATNLTQGSGNVIKEKRLPLRTKTVDENFMIVKNSANLALSHNLSGFHLYGPDLCLVADVLGFNAYVIDFNIIHKSDGNPDESFYKLRKEFIKKYNNALRGRFMTTTITRYYLSGNWFTAWFYNLQPVKFLVRQFFKAFKPKKLYLLDVKKNA</sequence>
<proteinExistence type="predicted"/>
<evidence type="ECO:0000313" key="1">
    <source>
        <dbReference type="EMBL" id="SES16283.1"/>
    </source>
</evidence>
<dbReference type="Gene3D" id="3.90.550.10">
    <property type="entry name" value="Spore Coat Polysaccharide Biosynthesis Protein SpsA, Chain A"/>
    <property type="match status" value="1"/>
</dbReference>
<dbReference type="InterPro" id="IPR029044">
    <property type="entry name" value="Nucleotide-diphossugar_trans"/>
</dbReference>
<dbReference type="OrthoDB" id="7851643at2"/>
<dbReference type="STRING" id="390241.SAMN04488023_13725"/>
<protein>
    <recommendedName>
        <fullName evidence="3">Glycosyltransferase like family protein</fullName>
    </recommendedName>
</protein>
<dbReference type="EMBL" id="FOGG01000037">
    <property type="protein sequence ID" value="SES16283.1"/>
    <property type="molecule type" value="Genomic_DNA"/>
</dbReference>
<accession>A0A1H9V4T1</accession>
<dbReference type="AlphaFoldDB" id="A0A1H9V4T1"/>
<organism evidence="1 2">
    <name type="scientific">Pedobacter rhizosphaerae</name>
    <dbReference type="NCBI Taxonomy" id="390241"/>
    <lineage>
        <taxon>Bacteria</taxon>
        <taxon>Pseudomonadati</taxon>
        <taxon>Bacteroidota</taxon>
        <taxon>Sphingobacteriia</taxon>
        <taxon>Sphingobacteriales</taxon>
        <taxon>Sphingobacteriaceae</taxon>
        <taxon>Pedobacter</taxon>
    </lineage>
</organism>
<reference evidence="1 2" key="1">
    <citation type="submission" date="2016-10" db="EMBL/GenBank/DDBJ databases">
        <authorList>
            <person name="de Groot N.N."/>
        </authorList>
    </citation>
    <scope>NUCLEOTIDE SEQUENCE [LARGE SCALE GENOMIC DNA]</scope>
    <source>
        <strain evidence="1 2">DSM 18610</strain>
    </source>
</reference>
<gene>
    <name evidence="1" type="ORF">SAMN04488023_13725</name>
</gene>
<evidence type="ECO:0008006" key="3">
    <source>
        <dbReference type="Google" id="ProtNLM"/>
    </source>
</evidence>
<name>A0A1H9V4T1_9SPHI</name>
<dbReference type="RefSeq" id="WP_090888163.1">
    <property type="nucleotide sequence ID" value="NZ_FOGG01000037.1"/>
</dbReference>